<dbReference type="Proteomes" id="UP000183832">
    <property type="component" value="Unassembled WGS sequence"/>
</dbReference>
<reference evidence="2 3" key="1">
    <citation type="submission" date="2015-04" db="EMBL/GenBank/DDBJ databases">
        <authorList>
            <person name="Syromyatnikov M.Y."/>
            <person name="Popov V.N."/>
        </authorList>
    </citation>
    <scope>NUCLEOTIDE SEQUENCE [LARGE SCALE GENOMIC DNA]</scope>
</reference>
<evidence type="ECO:0000313" key="2">
    <source>
        <dbReference type="EMBL" id="CRL01455.1"/>
    </source>
</evidence>
<evidence type="ECO:0000256" key="1">
    <source>
        <dbReference type="SAM" id="SignalP"/>
    </source>
</evidence>
<evidence type="ECO:0000313" key="3">
    <source>
        <dbReference type="Proteomes" id="UP000183832"/>
    </source>
</evidence>
<proteinExistence type="predicted"/>
<protein>
    <submittedName>
        <fullName evidence="2">CLUMA_CG014367, isoform A</fullName>
    </submittedName>
</protein>
<dbReference type="OrthoDB" id="7798537at2759"/>
<dbReference type="AlphaFoldDB" id="A0A1J1IMI3"/>
<accession>A0A1J1IMI3</accession>
<feature type="signal peptide" evidence="1">
    <location>
        <begin position="1"/>
        <end position="19"/>
    </location>
</feature>
<gene>
    <name evidence="2" type="ORF">CLUMA_CG014367</name>
</gene>
<dbReference type="Gene3D" id="2.40.128.20">
    <property type="match status" value="1"/>
</dbReference>
<sequence>MFKIFLYCFIHSIIGQSLAQYPLPENGDCDDLCKSSLSVNAKDVLGIWYVAKGTHLFVTSRCIRLNITNIDDNRNLLEKTETIISTGKTIKTEAIMHFFGNGTYVNSYTELEIPMRFEIFHVSDQSLALVLCRECGFFSKNGSGIFLEILTRLPYPKCELVDEMYSTMSGCGVPEDAMVRVDQSDCNNSCS</sequence>
<keyword evidence="3" id="KW-1185">Reference proteome</keyword>
<dbReference type="EMBL" id="CVRI01000055">
    <property type="protein sequence ID" value="CRL01455.1"/>
    <property type="molecule type" value="Genomic_DNA"/>
</dbReference>
<feature type="chain" id="PRO_5013221441" evidence="1">
    <location>
        <begin position="20"/>
        <end position="191"/>
    </location>
</feature>
<dbReference type="InterPro" id="IPR012674">
    <property type="entry name" value="Calycin"/>
</dbReference>
<organism evidence="2 3">
    <name type="scientific">Clunio marinus</name>
    <dbReference type="NCBI Taxonomy" id="568069"/>
    <lineage>
        <taxon>Eukaryota</taxon>
        <taxon>Metazoa</taxon>
        <taxon>Ecdysozoa</taxon>
        <taxon>Arthropoda</taxon>
        <taxon>Hexapoda</taxon>
        <taxon>Insecta</taxon>
        <taxon>Pterygota</taxon>
        <taxon>Neoptera</taxon>
        <taxon>Endopterygota</taxon>
        <taxon>Diptera</taxon>
        <taxon>Nematocera</taxon>
        <taxon>Chironomoidea</taxon>
        <taxon>Chironomidae</taxon>
        <taxon>Clunio</taxon>
    </lineage>
</organism>
<name>A0A1J1IMI3_9DIPT</name>
<dbReference type="SUPFAM" id="SSF50814">
    <property type="entry name" value="Lipocalins"/>
    <property type="match status" value="1"/>
</dbReference>
<keyword evidence="1" id="KW-0732">Signal</keyword>